<protein>
    <recommendedName>
        <fullName evidence="6">SURF1-like protein</fullName>
    </recommendedName>
</protein>
<keyword evidence="8" id="KW-1185">Reference proteome</keyword>
<dbReference type="PROSITE" id="PS50895">
    <property type="entry name" value="SURF1"/>
    <property type="match status" value="1"/>
</dbReference>
<gene>
    <name evidence="7" type="ORF">SAMN06265173_12215</name>
</gene>
<reference evidence="7 8" key="1">
    <citation type="submission" date="2017-05" db="EMBL/GenBank/DDBJ databases">
        <authorList>
            <person name="Varghese N."/>
            <person name="Submissions S."/>
        </authorList>
    </citation>
    <scope>NUCLEOTIDE SEQUENCE [LARGE SCALE GENOMIC DNA]</scope>
    <source>
        <strain evidence="7 8">DSM 29506</strain>
    </source>
</reference>
<evidence type="ECO:0000256" key="2">
    <source>
        <dbReference type="ARBA" id="ARBA00007165"/>
    </source>
</evidence>
<dbReference type="InterPro" id="IPR002994">
    <property type="entry name" value="Surf1/Shy1"/>
</dbReference>
<dbReference type="Proteomes" id="UP000316030">
    <property type="component" value="Unassembled WGS sequence"/>
</dbReference>
<dbReference type="InterPro" id="IPR045214">
    <property type="entry name" value="Surf1/Surf4"/>
</dbReference>
<dbReference type="CDD" id="cd06662">
    <property type="entry name" value="SURF1"/>
    <property type="match status" value="1"/>
</dbReference>
<dbReference type="EMBL" id="FXTO01000022">
    <property type="protein sequence ID" value="SMO89571.1"/>
    <property type="molecule type" value="Genomic_DNA"/>
</dbReference>
<evidence type="ECO:0000256" key="1">
    <source>
        <dbReference type="ARBA" id="ARBA00004370"/>
    </source>
</evidence>
<dbReference type="PANTHER" id="PTHR23427:SF2">
    <property type="entry name" value="SURFEIT LOCUS PROTEIN 1"/>
    <property type="match status" value="1"/>
</dbReference>
<evidence type="ECO:0000256" key="3">
    <source>
        <dbReference type="ARBA" id="ARBA00022692"/>
    </source>
</evidence>
<keyword evidence="4 6" id="KW-1133">Transmembrane helix</keyword>
<name>A0A521F1Q8_9RHOB</name>
<comment type="similarity">
    <text evidence="2 6">Belongs to the SURF1 family.</text>
</comment>
<dbReference type="AlphaFoldDB" id="A0A521F1Q8"/>
<organism evidence="7 8">
    <name type="scientific">Thalassovita litoralis</name>
    <dbReference type="NCBI Taxonomy" id="1010611"/>
    <lineage>
        <taxon>Bacteria</taxon>
        <taxon>Pseudomonadati</taxon>
        <taxon>Pseudomonadota</taxon>
        <taxon>Alphaproteobacteria</taxon>
        <taxon>Rhodobacterales</taxon>
        <taxon>Roseobacteraceae</taxon>
        <taxon>Thalassovita</taxon>
    </lineage>
</organism>
<keyword evidence="6" id="KW-1003">Cell membrane</keyword>
<evidence type="ECO:0000256" key="5">
    <source>
        <dbReference type="ARBA" id="ARBA00023136"/>
    </source>
</evidence>
<comment type="caution">
    <text evidence="6">Lacks conserved residue(s) required for the propagation of feature annotation.</text>
</comment>
<dbReference type="Pfam" id="PF02104">
    <property type="entry name" value="SURF1"/>
    <property type="match status" value="1"/>
</dbReference>
<keyword evidence="3 6" id="KW-0812">Transmembrane</keyword>
<accession>A0A521F1Q8</accession>
<keyword evidence="5 6" id="KW-0472">Membrane</keyword>
<sequence>MRFVFPRGRLMRRILFPLIFGLLGAAILMSLGVWQLRRLEWKENVLAQIEARIHADPVALPAQPDPDADRFLPVRVRGDILGPTIRVLVSQKSEGAGYRLINAMKLSDGREILVDRGFIQLEGTPPQPPFENVTVTGNLHWPQERDSYTPENDRAANIWFAREVDVLAQALGTAPILVIARDTSFDDAPVSPLPVGVEGIPNDHFGYAVQWFGLAAVWTAMLGLFLWRQIKPAKGKDQ</sequence>
<evidence type="ECO:0000256" key="6">
    <source>
        <dbReference type="RuleBase" id="RU363076"/>
    </source>
</evidence>
<dbReference type="PANTHER" id="PTHR23427">
    <property type="entry name" value="SURFEIT LOCUS PROTEIN"/>
    <property type="match status" value="1"/>
</dbReference>
<proteinExistence type="inferred from homology"/>
<comment type="subcellular location">
    <subcellularLocation>
        <location evidence="6">Cell membrane</location>
        <topology evidence="6">Multi-pass membrane protein</topology>
    </subcellularLocation>
    <subcellularLocation>
        <location evidence="1">Membrane</location>
    </subcellularLocation>
</comment>
<evidence type="ECO:0000256" key="4">
    <source>
        <dbReference type="ARBA" id="ARBA00022989"/>
    </source>
</evidence>
<feature type="transmembrane region" description="Helical" evidence="6">
    <location>
        <begin position="208"/>
        <end position="227"/>
    </location>
</feature>
<evidence type="ECO:0000313" key="7">
    <source>
        <dbReference type="EMBL" id="SMO89571.1"/>
    </source>
</evidence>
<dbReference type="GO" id="GO:0005886">
    <property type="term" value="C:plasma membrane"/>
    <property type="evidence" value="ECO:0007669"/>
    <property type="project" value="UniProtKB-SubCell"/>
</dbReference>
<evidence type="ECO:0000313" key="8">
    <source>
        <dbReference type="Proteomes" id="UP000316030"/>
    </source>
</evidence>